<protein>
    <submittedName>
        <fullName evidence="2">Uncharacterized protein</fullName>
    </submittedName>
</protein>
<keyword evidence="3" id="KW-1185">Reference proteome</keyword>
<evidence type="ECO:0000313" key="2">
    <source>
        <dbReference type="EMBL" id="EDM26743.1"/>
    </source>
</evidence>
<reference evidence="2 3" key="1">
    <citation type="journal article" date="2010" name="J. Bacteriol.">
        <title>Genome sequence of Lentisphaera araneosa HTCC2155T, the type species of the order Lentisphaerales in the phylum Lentisphaerae.</title>
        <authorList>
            <person name="Thrash J.C."/>
            <person name="Cho J.C."/>
            <person name="Vergin K.L."/>
            <person name="Morris R.M."/>
            <person name="Giovannoni S.J."/>
        </authorList>
    </citation>
    <scope>NUCLEOTIDE SEQUENCE [LARGE SCALE GENOMIC DNA]</scope>
    <source>
        <strain evidence="2 3">HTCC2155</strain>
    </source>
</reference>
<evidence type="ECO:0000256" key="1">
    <source>
        <dbReference type="SAM" id="SignalP"/>
    </source>
</evidence>
<name>A6DNT4_9BACT</name>
<sequence>MYKLHTFLLCISAFFFVHAKSYAAHLSPSSPSNYERNYNYNSNSDNDCTQNLISEGQSNYDYDGLEHTRLQANSLVPNQSQNDVTQLSVDSPFKAFLVIRLTYDDQDHLHTSQTISHIFDTSGASLQIYLSSTRPGSGRPSFNDWLRAGKKGGLRRNVLAMKQRHFKNNSVVLYRGDQPGTTEIQSYVARKHGLKESQKVIDSNGINELFRLHAIDSTHPLSPFISLTTDKRVAQFFAGKKGVVNTFRIHKNRAKFNPYNKLHVPGGPKGQLIHEAEWLVPNQVLPSEFVK</sequence>
<feature type="signal peptide" evidence="1">
    <location>
        <begin position="1"/>
        <end position="19"/>
    </location>
</feature>
<proteinExistence type="predicted"/>
<accession>A6DNT4</accession>
<gene>
    <name evidence="2" type="ORF">LNTAR_18890</name>
</gene>
<dbReference type="EMBL" id="ABCK01000014">
    <property type="protein sequence ID" value="EDM26743.1"/>
    <property type="molecule type" value="Genomic_DNA"/>
</dbReference>
<evidence type="ECO:0000313" key="3">
    <source>
        <dbReference type="Proteomes" id="UP000004947"/>
    </source>
</evidence>
<dbReference type="STRING" id="313628.LNTAR_18890"/>
<organism evidence="2 3">
    <name type="scientific">Lentisphaera araneosa HTCC2155</name>
    <dbReference type="NCBI Taxonomy" id="313628"/>
    <lineage>
        <taxon>Bacteria</taxon>
        <taxon>Pseudomonadati</taxon>
        <taxon>Lentisphaerota</taxon>
        <taxon>Lentisphaeria</taxon>
        <taxon>Lentisphaerales</taxon>
        <taxon>Lentisphaeraceae</taxon>
        <taxon>Lentisphaera</taxon>
    </lineage>
</organism>
<dbReference type="AlphaFoldDB" id="A6DNT4"/>
<keyword evidence="1" id="KW-0732">Signal</keyword>
<comment type="caution">
    <text evidence="2">The sequence shown here is derived from an EMBL/GenBank/DDBJ whole genome shotgun (WGS) entry which is preliminary data.</text>
</comment>
<feature type="chain" id="PRO_5002692411" evidence="1">
    <location>
        <begin position="20"/>
        <end position="291"/>
    </location>
</feature>
<dbReference type="RefSeq" id="WP_007279521.1">
    <property type="nucleotide sequence ID" value="NZ_ABCK01000014.1"/>
</dbReference>
<dbReference type="Proteomes" id="UP000004947">
    <property type="component" value="Unassembled WGS sequence"/>
</dbReference>